<evidence type="ECO:0000313" key="1">
    <source>
        <dbReference type="Proteomes" id="UP000095287"/>
    </source>
</evidence>
<dbReference type="WBParaSite" id="L893_g12567.t1">
    <property type="protein sequence ID" value="L893_g12567.t1"/>
    <property type="gene ID" value="L893_g12567"/>
</dbReference>
<reference evidence="2" key="1">
    <citation type="submission" date="2016-11" db="UniProtKB">
        <authorList>
            <consortium name="WormBaseParasite"/>
        </authorList>
    </citation>
    <scope>IDENTIFICATION</scope>
</reference>
<accession>A0A1I7Y4N0</accession>
<sequence length="95" mass="11315">MTVFEDTVRHDIEFTESDIRLGYNDDILKAEQRMQQYLKSIQVFQTSHGKELEEFHGEKKLDQLRSEVENTLAEIREYHEGRNDSSDVFLFLKSM</sequence>
<evidence type="ECO:0000313" key="2">
    <source>
        <dbReference type="WBParaSite" id="L893_g12567.t1"/>
    </source>
</evidence>
<organism evidence="1 2">
    <name type="scientific">Steinernema glaseri</name>
    <dbReference type="NCBI Taxonomy" id="37863"/>
    <lineage>
        <taxon>Eukaryota</taxon>
        <taxon>Metazoa</taxon>
        <taxon>Ecdysozoa</taxon>
        <taxon>Nematoda</taxon>
        <taxon>Chromadorea</taxon>
        <taxon>Rhabditida</taxon>
        <taxon>Tylenchina</taxon>
        <taxon>Panagrolaimomorpha</taxon>
        <taxon>Strongyloidoidea</taxon>
        <taxon>Steinernematidae</taxon>
        <taxon>Steinernema</taxon>
    </lineage>
</organism>
<proteinExistence type="predicted"/>
<dbReference type="AlphaFoldDB" id="A0A1I7Y4N0"/>
<name>A0A1I7Y4N0_9BILA</name>
<dbReference type="Proteomes" id="UP000095287">
    <property type="component" value="Unplaced"/>
</dbReference>
<protein>
    <submittedName>
        <fullName evidence="2">LXG domain-containing protein</fullName>
    </submittedName>
</protein>
<keyword evidence="1" id="KW-1185">Reference proteome</keyword>